<dbReference type="SUPFAM" id="SSF55469">
    <property type="entry name" value="FMN-dependent nitroreductase-like"/>
    <property type="match status" value="2"/>
</dbReference>
<protein>
    <submittedName>
        <fullName evidence="1">Nitroreductase</fullName>
    </submittedName>
</protein>
<evidence type="ECO:0000313" key="2">
    <source>
        <dbReference type="Proteomes" id="UP001060414"/>
    </source>
</evidence>
<evidence type="ECO:0000313" key="1">
    <source>
        <dbReference type="EMBL" id="UWZ78498.1"/>
    </source>
</evidence>
<accession>A0ABY5ZHE8</accession>
<proteinExistence type="predicted"/>
<name>A0ABY5ZHE8_9BACT</name>
<dbReference type="RefSeq" id="WP_260746851.1">
    <property type="nucleotide sequence ID" value="NZ_CP092109.1"/>
</dbReference>
<dbReference type="Proteomes" id="UP001060414">
    <property type="component" value="Chromosome"/>
</dbReference>
<reference evidence="1" key="1">
    <citation type="journal article" date="2022" name="Environ. Microbiol.">
        <title>Geoalkalibacter halelectricus SAP #1 sp. nov. possessing extracellular electron transfer and mineral#reducing capabilities from a haloalkaline environment.</title>
        <authorList>
            <person name="Yadav S."/>
            <person name="Singh R."/>
            <person name="Sundharam S.S."/>
            <person name="Chaudhary S."/>
            <person name="Krishnamurthi S."/>
            <person name="Patil S.A."/>
        </authorList>
    </citation>
    <scope>NUCLEOTIDE SEQUENCE</scope>
    <source>
        <strain evidence="1">SAP-1</strain>
    </source>
</reference>
<dbReference type="InterPro" id="IPR000415">
    <property type="entry name" value="Nitroreductase-like"/>
</dbReference>
<sequence length="357" mass="39681">MKDQILKVLELAVAAPSGDNCQPWKLVVEGPRVRLYNLPEKDTSLYNFEQRASLIAHGSLLENLDIAAPAFGLKADIRLFPEADKGEFVAEILFEQDPEAAAEPLFESILKRNTNRREYEYRPMTTEAYQALLESAKKISGTKVYLSRDDMEKNKLSDLVCQNDRLVFENPHLHRFLFDHIRFTPEEVARTADGMDLRSFELPAMDRMAFGLLKSWKAVQIVNSFGFLSKKLTKQANKLCRSASAIGLVTIAGDSPADFVNGGRAMERVWLEATRQGLQLHPMAGLGCLIYRIGRGGTGEFSQEHISTLRDLESGLRQGFGCGSETLAMLFRVGYAAPPSAPSVRKPLDAVVEVKGA</sequence>
<dbReference type="Gene3D" id="3.40.109.10">
    <property type="entry name" value="NADH Oxidase"/>
    <property type="match status" value="1"/>
</dbReference>
<keyword evidence="2" id="KW-1185">Reference proteome</keyword>
<dbReference type="EMBL" id="CP092109">
    <property type="protein sequence ID" value="UWZ78498.1"/>
    <property type="molecule type" value="Genomic_DNA"/>
</dbReference>
<organism evidence="1 2">
    <name type="scientific">Geoalkalibacter halelectricus</name>
    <dbReference type="NCBI Taxonomy" id="2847045"/>
    <lineage>
        <taxon>Bacteria</taxon>
        <taxon>Pseudomonadati</taxon>
        <taxon>Thermodesulfobacteriota</taxon>
        <taxon>Desulfuromonadia</taxon>
        <taxon>Desulfuromonadales</taxon>
        <taxon>Geoalkalibacteraceae</taxon>
        <taxon>Geoalkalibacter</taxon>
    </lineage>
</organism>
<gene>
    <name evidence="1" type="ORF">L9S41_12515</name>
</gene>